<dbReference type="Pfam" id="PF05635">
    <property type="entry name" value="23S_rRNA_IVP"/>
    <property type="match status" value="1"/>
</dbReference>
<protein>
    <recommendedName>
        <fullName evidence="3">Four helix bundle protein</fullName>
    </recommendedName>
</protein>
<sequence length="115" mass="12928">MDHKELKVWKNAIDSVTEIYKISSAFPKTEIYGLTEQLRRAAVSVPSNIAEGAARGSDKEFIHFLYISLGSLAEAETQIIIAKRLGYLGDNKEILNSLQTIRKMLTGLIKYLKNK</sequence>
<dbReference type="KEGG" id="dalk:DSCA_17570"/>
<dbReference type="EMBL" id="AP021874">
    <property type="protein sequence ID" value="BBO67827.1"/>
    <property type="molecule type" value="Genomic_DNA"/>
</dbReference>
<dbReference type="Gene3D" id="1.20.1440.60">
    <property type="entry name" value="23S rRNA-intervening sequence"/>
    <property type="match status" value="1"/>
</dbReference>
<dbReference type="SUPFAM" id="SSF158446">
    <property type="entry name" value="IVS-encoded protein-like"/>
    <property type="match status" value="1"/>
</dbReference>
<name>A0A5K7YT58_9BACT</name>
<proteinExistence type="predicted"/>
<dbReference type="CDD" id="cd16377">
    <property type="entry name" value="23S_rRNA_IVP_like"/>
    <property type="match status" value="1"/>
</dbReference>
<gene>
    <name evidence="1" type="ORF">DSCA_17570</name>
</gene>
<organism evidence="1 2">
    <name type="scientific">Desulfosarcina alkanivorans</name>
    <dbReference type="NCBI Taxonomy" id="571177"/>
    <lineage>
        <taxon>Bacteria</taxon>
        <taxon>Pseudomonadati</taxon>
        <taxon>Thermodesulfobacteriota</taxon>
        <taxon>Desulfobacteria</taxon>
        <taxon>Desulfobacterales</taxon>
        <taxon>Desulfosarcinaceae</taxon>
        <taxon>Desulfosarcina</taxon>
    </lineage>
</organism>
<dbReference type="RefSeq" id="WP_155316047.1">
    <property type="nucleotide sequence ID" value="NZ_AP021874.1"/>
</dbReference>
<accession>A0A5K7YT58</accession>
<dbReference type="AlphaFoldDB" id="A0A5K7YT58"/>
<dbReference type="PANTHER" id="PTHR38471">
    <property type="entry name" value="FOUR HELIX BUNDLE PROTEIN"/>
    <property type="match status" value="1"/>
</dbReference>
<dbReference type="PANTHER" id="PTHR38471:SF2">
    <property type="entry name" value="FOUR HELIX BUNDLE PROTEIN"/>
    <property type="match status" value="1"/>
</dbReference>
<evidence type="ECO:0000313" key="2">
    <source>
        <dbReference type="Proteomes" id="UP000427906"/>
    </source>
</evidence>
<dbReference type="OrthoDB" id="9800370at2"/>
<keyword evidence="2" id="KW-1185">Reference proteome</keyword>
<dbReference type="Proteomes" id="UP000427906">
    <property type="component" value="Chromosome"/>
</dbReference>
<dbReference type="NCBIfam" id="TIGR02436">
    <property type="entry name" value="four helix bundle protein"/>
    <property type="match status" value="1"/>
</dbReference>
<dbReference type="InterPro" id="IPR012657">
    <property type="entry name" value="23S_rRNA-intervening_sequence"/>
</dbReference>
<evidence type="ECO:0000313" key="1">
    <source>
        <dbReference type="EMBL" id="BBO67827.1"/>
    </source>
</evidence>
<dbReference type="InterPro" id="IPR036583">
    <property type="entry name" value="23S_rRNA_IVS_sf"/>
</dbReference>
<evidence type="ECO:0008006" key="3">
    <source>
        <dbReference type="Google" id="ProtNLM"/>
    </source>
</evidence>
<dbReference type="NCBIfam" id="NF008911">
    <property type="entry name" value="PRK12275.1-2"/>
    <property type="match status" value="1"/>
</dbReference>
<reference evidence="1 2" key="1">
    <citation type="submission" date="2019-11" db="EMBL/GenBank/DDBJ databases">
        <title>Comparative genomics of hydrocarbon-degrading Desulfosarcina strains.</title>
        <authorList>
            <person name="Watanabe M."/>
            <person name="Kojima H."/>
            <person name="Fukui M."/>
        </authorList>
    </citation>
    <scope>NUCLEOTIDE SEQUENCE [LARGE SCALE GENOMIC DNA]</scope>
    <source>
        <strain evidence="1 2">PL12</strain>
    </source>
</reference>